<evidence type="ECO:0000256" key="5">
    <source>
        <dbReference type="ARBA" id="ARBA00022989"/>
    </source>
</evidence>
<keyword evidence="2 10" id="KW-0444">Lipid biosynthesis</keyword>
<keyword evidence="9 10" id="KW-1208">Phospholipid metabolism</keyword>
<evidence type="ECO:0000256" key="8">
    <source>
        <dbReference type="ARBA" id="ARBA00023209"/>
    </source>
</evidence>
<dbReference type="EMBL" id="QWLB01000018">
    <property type="protein sequence ID" value="RIH92519.1"/>
    <property type="molecule type" value="Genomic_DNA"/>
</dbReference>
<keyword evidence="5 10" id="KW-1133">Transmembrane helix</keyword>
<dbReference type="Proteomes" id="UP000266178">
    <property type="component" value="Unassembled WGS sequence"/>
</dbReference>
<organism evidence="11 12">
    <name type="scientific">Meiothermus granaticius NBRC 107808</name>
    <dbReference type="NCBI Taxonomy" id="1227551"/>
    <lineage>
        <taxon>Bacteria</taxon>
        <taxon>Thermotogati</taxon>
        <taxon>Deinococcota</taxon>
        <taxon>Deinococci</taxon>
        <taxon>Thermales</taxon>
        <taxon>Thermaceae</taxon>
        <taxon>Meiothermus</taxon>
    </lineage>
</organism>
<dbReference type="PANTHER" id="PTHR30309">
    <property type="entry name" value="INNER MEMBRANE PROTEIN YGIH"/>
    <property type="match status" value="1"/>
</dbReference>
<comment type="function">
    <text evidence="10">Catalyzes the transfer of an acyl group from acyl-phosphate (acyl-PO(4)) to glycerol-3-phosphate (G3P) to form lysophosphatidic acid (LPA). This enzyme utilizes acyl-phosphate as fatty acyl donor, but not acyl-CoA or acyl-ACP.</text>
</comment>
<keyword evidence="6 10" id="KW-0443">Lipid metabolism</keyword>
<sequence>MGLVIGPKPPIKPGTYNTSVDLTHGLILLLAYLFGSIPAGVWVARYHGIDIQKVGSGNTGATNIQRTLGNWPALLVAAFDIFKGGIAVLLARLFGLEGLMLGGVALAAVLGHNYSIFLGLRGGKGVATSLGTLLFLDPVVALCVMVVGVATMALTRYISAGSLVGSIAAVVVSLALGRPLWQVLTLVALAALIFWTHRENIRRLQKGNERRFGEKAAQ</sequence>
<evidence type="ECO:0000313" key="12">
    <source>
        <dbReference type="Proteomes" id="UP000266178"/>
    </source>
</evidence>
<feature type="transmembrane region" description="Helical" evidence="10">
    <location>
        <begin position="132"/>
        <end position="159"/>
    </location>
</feature>
<dbReference type="NCBIfam" id="TIGR00023">
    <property type="entry name" value="glycerol-3-phosphate 1-O-acyltransferase PlsY"/>
    <property type="match status" value="1"/>
</dbReference>
<keyword evidence="12" id="KW-1185">Reference proteome</keyword>
<comment type="subcellular location">
    <subcellularLocation>
        <location evidence="10">Cell membrane</location>
        <topology evidence="10">Multi-pass membrane protein</topology>
    </subcellularLocation>
</comment>
<proteinExistence type="inferred from homology"/>
<keyword evidence="11" id="KW-0012">Acyltransferase</keyword>
<comment type="catalytic activity">
    <reaction evidence="10">
        <text>an acyl phosphate + sn-glycerol 3-phosphate = a 1-acyl-sn-glycero-3-phosphate + phosphate</text>
        <dbReference type="Rhea" id="RHEA:34075"/>
        <dbReference type="ChEBI" id="CHEBI:43474"/>
        <dbReference type="ChEBI" id="CHEBI:57597"/>
        <dbReference type="ChEBI" id="CHEBI:57970"/>
        <dbReference type="ChEBI" id="CHEBI:59918"/>
        <dbReference type="EC" id="2.3.1.275"/>
    </reaction>
</comment>
<accession>A0A399FB57</accession>
<feature type="transmembrane region" description="Helical" evidence="10">
    <location>
        <begin position="179"/>
        <end position="196"/>
    </location>
</feature>
<evidence type="ECO:0000256" key="3">
    <source>
        <dbReference type="ARBA" id="ARBA00022679"/>
    </source>
</evidence>
<dbReference type="InterPro" id="IPR003811">
    <property type="entry name" value="G3P_acylTferase_PlsY"/>
</dbReference>
<comment type="caution">
    <text evidence="11">The sequence shown here is derived from an EMBL/GenBank/DDBJ whole genome shotgun (WGS) entry which is preliminary data.</text>
</comment>
<keyword evidence="1 10" id="KW-1003">Cell membrane</keyword>
<keyword evidence="4 10" id="KW-0812">Transmembrane</keyword>
<reference evidence="11 12" key="1">
    <citation type="submission" date="2018-08" db="EMBL/GenBank/DDBJ databases">
        <title>Meiothermus granaticius genome AF-68 sequencing project.</title>
        <authorList>
            <person name="Da Costa M.S."/>
            <person name="Albuquerque L."/>
            <person name="Raposo P."/>
            <person name="Froufe H.J.C."/>
            <person name="Barroso C.S."/>
            <person name="Egas C."/>
        </authorList>
    </citation>
    <scope>NUCLEOTIDE SEQUENCE [LARGE SCALE GENOMIC DNA]</scope>
    <source>
        <strain evidence="11 12">AF-68</strain>
    </source>
</reference>
<evidence type="ECO:0000256" key="9">
    <source>
        <dbReference type="ARBA" id="ARBA00023264"/>
    </source>
</evidence>
<keyword evidence="3 10" id="KW-0808">Transferase</keyword>
<evidence type="ECO:0000256" key="2">
    <source>
        <dbReference type="ARBA" id="ARBA00022516"/>
    </source>
</evidence>
<dbReference type="GO" id="GO:0008654">
    <property type="term" value="P:phospholipid biosynthetic process"/>
    <property type="evidence" value="ECO:0007669"/>
    <property type="project" value="UniProtKB-UniRule"/>
</dbReference>
<dbReference type="GO" id="GO:0043772">
    <property type="term" value="F:acyl-phosphate glycerol-3-phosphate acyltransferase activity"/>
    <property type="evidence" value="ECO:0007669"/>
    <property type="project" value="UniProtKB-UniRule"/>
</dbReference>
<comment type="caution">
    <text evidence="10">Lacks conserved residue(s) required for the propagation of feature annotation.</text>
</comment>
<comment type="pathway">
    <text evidence="10">Lipid metabolism; phospholipid metabolism.</text>
</comment>
<dbReference type="PANTHER" id="PTHR30309:SF0">
    <property type="entry name" value="GLYCEROL-3-PHOSPHATE ACYLTRANSFERASE-RELATED"/>
    <property type="match status" value="1"/>
</dbReference>
<dbReference type="Pfam" id="PF02660">
    <property type="entry name" value="G3P_acyltransf"/>
    <property type="match status" value="1"/>
</dbReference>
<evidence type="ECO:0000256" key="10">
    <source>
        <dbReference type="HAMAP-Rule" id="MF_01043"/>
    </source>
</evidence>
<comment type="similarity">
    <text evidence="10">Belongs to the PlsY family.</text>
</comment>
<comment type="subunit">
    <text evidence="10">Probably interacts with PlsX.</text>
</comment>
<keyword evidence="8 10" id="KW-0594">Phospholipid biosynthesis</keyword>
<evidence type="ECO:0000313" key="11">
    <source>
        <dbReference type="EMBL" id="RIH92519.1"/>
    </source>
</evidence>
<dbReference type="GO" id="GO:0005886">
    <property type="term" value="C:plasma membrane"/>
    <property type="evidence" value="ECO:0007669"/>
    <property type="project" value="UniProtKB-SubCell"/>
</dbReference>
<dbReference type="AlphaFoldDB" id="A0A399FB57"/>
<evidence type="ECO:0000256" key="4">
    <source>
        <dbReference type="ARBA" id="ARBA00022692"/>
    </source>
</evidence>
<dbReference type="HAMAP" id="MF_01043">
    <property type="entry name" value="PlsY"/>
    <property type="match status" value="1"/>
</dbReference>
<evidence type="ECO:0000256" key="1">
    <source>
        <dbReference type="ARBA" id="ARBA00022475"/>
    </source>
</evidence>
<evidence type="ECO:0000256" key="7">
    <source>
        <dbReference type="ARBA" id="ARBA00023136"/>
    </source>
</evidence>
<evidence type="ECO:0000256" key="6">
    <source>
        <dbReference type="ARBA" id="ARBA00023098"/>
    </source>
</evidence>
<dbReference type="EC" id="2.3.1.275" evidence="10"/>
<feature type="transmembrane region" description="Helical" evidence="10">
    <location>
        <begin position="22"/>
        <end position="44"/>
    </location>
</feature>
<gene>
    <name evidence="11" type="primary">plsY_2</name>
    <name evidence="10" type="synonym">plsY</name>
    <name evidence="11" type="ORF">Mgrana_01551</name>
</gene>
<name>A0A399FB57_9DEIN</name>
<dbReference type="SMART" id="SM01207">
    <property type="entry name" value="G3P_acyltransf"/>
    <property type="match status" value="1"/>
</dbReference>
<dbReference type="UniPathway" id="UPA00085"/>
<keyword evidence="7 10" id="KW-0472">Membrane</keyword>
<protein>
    <recommendedName>
        <fullName evidence="10">Glycerol-3-phosphate acyltransferase</fullName>
    </recommendedName>
    <alternativeName>
        <fullName evidence="10">Acyl-PO4 G3P acyltransferase</fullName>
    </alternativeName>
    <alternativeName>
        <fullName evidence="10">Acyl-phosphate--glycerol-3-phosphate acyltransferase</fullName>
    </alternativeName>
    <alternativeName>
        <fullName evidence="10">G3P acyltransferase</fullName>
        <shortName evidence="10">GPAT</shortName>
        <ecNumber evidence="10">2.3.1.275</ecNumber>
    </alternativeName>
    <alternativeName>
        <fullName evidence="10">Lysophosphatidic acid synthase</fullName>
        <shortName evidence="10">LPA synthase</shortName>
    </alternativeName>
</protein>